<gene>
    <name evidence="2" type="ORF">Prudu_003141</name>
</gene>
<dbReference type="EMBL" id="AP019297">
    <property type="protein sequence ID" value="BBG94778.1"/>
    <property type="molecule type" value="Genomic_DNA"/>
</dbReference>
<name>A0A4Y1QSI7_PRUDU</name>
<reference evidence="2" key="1">
    <citation type="journal article" date="2019" name="Science">
        <title>Mutation of a bHLH transcription factor allowed almond domestication.</title>
        <authorList>
            <person name="Sanchez-Perez R."/>
            <person name="Pavan S."/>
            <person name="Mazzeo R."/>
            <person name="Moldovan C."/>
            <person name="Aiese Cigliano R."/>
            <person name="Del Cueto J."/>
            <person name="Ricciardi F."/>
            <person name="Lotti C."/>
            <person name="Ricciardi L."/>
            <person name="Dicenta F."/>
            <person name="Lopez-Marques R.L."/>
            <person name="Lindberg Moller B."/>
        </authorList>
    </citation>
    <scope>NUCLEOTIDE SEQUENCE</scope>
</reference>
<organism evidence="2">
    <name type="scientific">Prunus dulcis</name>
    <name type="common">Almond</name>
    <name type="synonym">Amygdalus dulcis</name>
    <dbReference type="NCBI Taxonomy" id="3755"/>
    <lineage>
        <taxon>Eukaryota</taxon>
        <taxon>Viridiplantae</taxon>
        <taxon>Streptophyta</taxon>
        <taxon>Embryophyta</taxon>
        <taxon>Tracheophyta</taxon>
        <taxon>Spermatophyta</taxon>
        <taxon>Magnoliopsida</taxon>
        <taxon>eudicotyledons</taxon>
        <taxon>Gunneridae</taxon>
        <taxon>Pentapetalae</taxon>
        <taxon>rosids</taxon>
        <taxon>fabids</taxon>
        <taxon>Rosales</taxon>
        <taxon>Rosaceae</taxon>
        <taxon>Amygdaloideae</taxon>
        <taxon>Amygdaleae</taxon>
        <taxon>Prunus</taxon>
    </lineage>
</organism>
<feature type="compositionally biased region" description="Polar residues" evidence="1">
    <location>
        <begin position="136"/>
        <end position="145"/>
    </location>
</feature>
<feature type="compositionally biased region" description="Acidic residues" evidence="1">
    <location>
        <begin position="117"/>
        <end position="132"/>
    </location>
</feature>
<feature type="region of interest" description="Disordered" evidence="1">
    <location>
        <begin position="111"/>
        <end position="145"/>
    </location>
</feature>
<evidence type="ECO:0000256" key="1">
    <source>
        <dbReference type="SAM" id="MobiDB-lite"/>
    </source>
</evidence>
<dbReference type="GO" id="GO:0016301">
    <property type="term" value="F:kinase activity"/>
    <property type="evidence" value="ECO:0007669"/>
    <property type="project" value="UniProtKB-KW"/>
</dbReference>
<dbReference type="AlphaFoldDB" id="A0A4Y1QSI7"/>
<accession>A0A4Y1QSI7</accession>
<protein>
    <submittedName>
        <fullName evidence="2">Histidine kinase-, DNA gyrase B-, and HSP90-like ATPase family protein</fullName>
    </submittedName>
</protein>
<keyword evidence="2" id="KW-0418">Kinase</keyword>
<evidence type="ECO:0000313" key="2">
    <source>
        <dbReference type="EMBL" id="BBG94778.1"/>
    </source>
</evidence>
<keyword evidence="2" id="KW-0808">Transferase</keyword>
<proteinExistence type="predicted"/>
<sequence>MDALDGLVLLHDMTNLANPHFDCHHMMITSEEMISLLPEFMDTCENKDIRVEEYLDFIVKKRSVASKEALGIRIHSMGEKGAGQTFQHFSQRVESFSPIHKDFCGKHIRFDPKTSSSEDEGRDDYLSEENDENNDHVTGSQVNFSSESVESSDRFLFIIPFLRCYMRTCRLEKFSMFEGQNNLCRQPCIVSELKFDSVPNIGLHYFYNPAQM</sequence>